<dbReference type="CDD" id="cd10912">
    <property type="entry name" value="PIN_YacP-like"/>
    <property type="match status" value="1"/>
</dbReference>
<evidence type="ECO:0000313" key="1">
    <source>
        <dbReference type="EMBL" id="MCJ2543962.1"/>
    </source>
</evidence>
<dbReference type="InterPro" id="IPR010298">
    <property type="entry name" value="YacP-like"/>
</dbReference>
<dbReference type="PANTHER" id="PTHR34547">
    <property type="entry name" value="YACP-LIKE NYN DOMAIN PROTEIN"/>
    <property type="match status" value="1"/>
</dbReference>
<proteinExistence type="predicted"/>
<keyword evidence="2" id="KW-1185">Reference proteome</keyword>
<dbReference type="Proteomes" id="UP000830835">
    <property type="component" value="Unassembled WGS sequence"/>
</dbReference>
<gene>
    <name evidence="1" type="ORF">JX360_13800</name>
</gene>
<sequence length="180" mass="20431">MPSSSTTLLLVDGYNVIGAWPPLNKLARRSLMELARLRLVESLANYVAFRGYQATVVYDSYAQPTPAHQERSPSGIDILYTPYGETADTCIERLCAQLQWDECRVRVATSDRVQQLVIGGYDAEWVSAEQLWEEVQQAQQQIRRIKPKRSPSKRGIDSYLDAETLARLNRWRLSGQAPTD</sequence>
<reference evidence="1" key="1">
    <citation type="submission" date="2021-02" db="EMBL/GenBank/DDBJ databases">
        <title>The CRISPR/cas machinery reduction and long-range gene transfer in the hot spring cyanobacterium Synechococcus.</title>
        <authorList>
            <person name="Dvorak P."/>
            <person name="Jahodarova E."/>
            <person name="Hasler P."/>
            <person name="Poulickova A."/>
        </authorList>
    </citation>
    <scope>NUCLEOTIDE SEQUENCE</scope>
    <source>
        <strain evidence="1">Rupite</strain>
    </source>
</reference>
<dbReference type="PANTHER" id="PTHR34547:SF1">
    <property type="entry name" value="YACP-LIKE NYN DOMAIN PROTEIN"/>
    <property type="match status" value="1"/>
</dbReference>
<accession>A0ABT0CDW4</accession>
<dbReference type="RefSeq" id="WP_244352054.1">
    <property type="nucleotide sequence ID" value="NZ_JAFIRA010000041.1"/>
</dbReference>
<comment type="caution">
    <text evidence="1">The sequence shown here is derived from an EMBL/GenBank/DDBJ whole genome shotgun (WGS) entry which is preliminary data.</text>
</comment>
<dbReference type="EMBL" id="JAFIRA010000041">
    <property type="protein sequence ID" value="MCJ2543962.1"/>
    <property type="molecule type" value="Genomic_DNA"/>
</dbReference>
<protein>
    <submittedName>
        <fullName evidence="1">NYN domain-containing protein</fullName>
    </submittedName>
</protein>
<organism evidence="1 2">
    <name type="scientific">Thermostichus vulcanus str. 'Rupite'</name>
    <dbReference type="NCBI Taxonomy" id="2813851"/>
    <lineage>
        <taxon>Bacteria</taxon>
        <taxon>Bacillati</taxon>
        <taxon>Cyanobacteriota</taxon>
        <taxon>Cyanophyceae</taxon>
        <taxon>Thermostichales</taxon>
        <taxon>Thermostichaceae</taxon>
        <taxon>Thermostichus</taxon>
    </lineage>
</organism>
<evidence type="ECO:0000313" key="2">
    <source>
        <dbReference type="Proteomes" id="UP000830835"/>
    </source>
</evidence>
<name>A0ABT0CDW4_THEVL</name>
<dbReference type="Pfam" id="PF05991">
    <property type="entry name" value="NYN_YacP"/>
    <property type="match status" value="1"/>
</dbReference>